<evidence type="ECO:0000256" key="2">
    <source>
        <dbReference type="ARBA" id="ARBA00023125"/>
    </source>
</evidence>
<evidence type="ECO:0000313" key="5">
    <source>
        <dbReference type="EMBL" id="STX09428.1"/>
    </source>
</evidence>
<dbReference type="EMBL" id="SNZG01000061">
    <property type="protein sequence ID" value="TDR32699.1"/>
    <property type="molecule type" value="Genomic_DNA"/>
</dbReference>
<keyword evidence="8" id="KW-1185">Reference proteome</keyword>
<dbReference type="SUPFAM" id="SSF46785">
    <property type="entry name" value="Winged helix' DNA-binding domain"/>
    <property type="match status" value="1"/>
</dbReference>
<evidence type="ECO:0000259" key="4">
    <source>
        <dbReference type="Pfam" id="PF00392"/>
    </source>
</evidence>
<dbReference type="InterPro" id="IPR036390">
    <property type="entry name" value="WH_DNA-bd_sf"/>
</dbReference>
<dbReference type="Proteomes" id="UP000254330">
    <property type="component" value="Unassembled WGS sequence"/>
</dbReference>
<dbReference type="EMBL" id="UGNP01000001">
    <property type="protein sequence ID" value="STX09428.1"/>
    <property type="molecule type" value="Genomic_DNA"/>
</dbReference>
<dbReference type="GO" id="GO:0003700">
    <property type="term" value="F:DNA-binding transcription factor activity"/>
    <property type="evidence" value="ECO:0007669"/>
    <property type="project" value="InterPro"/>
</dbReference>
<dbReference type="RefSeq" id="WP_109350848.1">
    <property type="nucleotide sequence ID" value="NZ_BJUE01000076.1"/>
</dbReference>
<protein>
    <submittedName>
        <fullName evidence="5">Bacterial regulatory proteins, gntR family</fullName>
    </submittedName>
    <submittedName>
        <fullName evidence="6">Regulatory GntR family protein</fullName>
    </submittedName>
</protein>
<gene>
    <name evidence="6" type="ORF">DFR61_1617</name>
    <name evidence="5" type="ORF">NCTC10597_01103</name>
</gene>
<evidence type="ECO:0000256" key="1">
    <source>
        <dbReference type="ARBA" id="ARBA00023015"/>
    </source>
</evidence>
<dbReference type="AlphaFoldDB" id="A0A8B4Q9R0"/>
<proteinExistence type="predicted"/>
<keyword evidence="1" id="KW-0805">Transcription regulation</keyword>
<evidence type="ECO:0000313" key="7">
    <source>
        <dbReference type="Proteomes" id="UP000254330"/>
    </source>
</evidence>
<accession>A0A8B4Q9R0</accession>
<dbReference type="InterPro" id="IPR000524">
    <property type="entry name" value="Tscrpt_reg_HTH_GntR"/>
</dbReference>
<organism evidence="5 7">
    <name type="scientific">Kurthia zopfii</name>
    <dbReference type="NCBI Taxonomy" id="1650"/>
    <lineage>
        <taxon>Bacteria</taxon>
        <taxon>Bacillati</taxon>
        <taxon>Bacillota</taxon>
        <taxon>Bacilli</taxon>
        <taxon>Bacillales</taxon>
        <taxon>Caryophanaceae</taxon>
        <taxon>Kurthia</taxon>
    </lineage>
</organism>
<name>A0A8B4Q9R0_9BACL</name>
<evidence type="ECO:0000313" key="6">
    <source>
        <dbReference type="EMBL" id="TDR32699.1"/>
    </source>
</evidence>
<keyword evidence="2" id="KW-0238">DNA-binding</keyword>
<dbReference type="Proteomes" id="UP000294641">
    <property type="component" value="Unassembled WGS sequence"/>
</dbReference>
<evidence type="ECO:0000256" key="3">
    <source>
        <dbReference type="ARBA" id="ARBA00023163"/>
    </source>
</evidence>
<dbReference type="InterPro" id="IPR036388">
    <property type="entry name" value="WH-like_DNA-bd_sf"/>
</dbReference>
<evidence type="ECO:0000313" key="8">
    <source>
        <dbReference type="Proteomes" id="UP000294641"/>
    </source>
</evidence>
<dbReference type="Pfam" id="PF00392">
    <property type="entry name" value="GntR"/>
    <property type="match status" value="1"/>
</dbReference>
<dbReference type="OrthoDB" id="9801546at2"/>
<feature type="domain" description="HTH gntR-type" evidence="4">
    <location>
        <begin position="16"/>
        <end position="70"/>
    </location>
</feature>
<sequence>MELLSFTINSFSPVEEQIYFHLKNTITEDDYGVEETLPSPRDLAIHLRQSVTDVFSAYKQLEIEGYVESNGDEFKLIHLQNSDQKVVSYRSVIKKTKFTYLTILK</sequence>
<dbReference type="Gene3D" id="1.10.10.10">
    <property type="entry name" value="Winged helix-like DNA-binding domain superfamily/Winged helix DNA-binding domain"/>
    <property type="match status" value="1"/>
</dbReference>
<keyword evidence="3" id="KW-0804">Transcription</keyword>
<dbReference type="GO" id="GO:0003677">
    <property type="term" value="F:DNA binding"/>
    <property type="evidence" value="ECO:0007669"/>
    <property type="project" value="UniProtKB-KW"/>
</dbReference>
<reference evidence="6 8" key="2">
    <citation type="submission" date="2019-03" db="EMBL/GenBank/DDBJ databases">
        <title>Genomic Encyclopedia of Type Strains, Phase IV (KMG-IV): sequencing the most valuable type-strain genomes for metagenomic binning, comparative biology and taxonomic classification.</title>
        <authorList>
            <person name="Goeker M."/>
        </authorList>
    </citation>
    <scope>NUCLEOTIDE SEQUENCE [LARGE SCALE GENOMIC DNA]</scope>
    <source>
        <strain evidence="6 8">DSM 20580</strain>
    </source>
</reference>
<comment type="caution">
    <text evidence="5">The sequence shown here is derived from an EMBL/GenBank/DDBJ whole genome shotgun (WGS) entry which is preliminary data.</text>
</comment>
<reference evidence="5 7" key="1">
    <citation type="submission" date="2018-06" db="EMBL/GenBank/DDBJ databases">
        <authorList>
            <consortium name="Pathogen Informatics"/>
            <person name="Doyle S."/>
        </authorList>
    </citation>
    <scope>NUCLEOTIDE SEQUENCE [LARGE SCALE GENOMIC DNA]</scope>
    <source>
        <strain evidence="5 7">NCTC10597</strain>
    </source>
</reference>